<keyword evidence="3" id="KW-0963">Cytoplasm</keyword>
<dbReference type="Gramene" id="KCW46417">
    <property type="protein sequence ID" value="KCW46417"/>
    <property type="gene ID" value="EUGRSUZ_K00249"/>
</dbReference>
<comment type="subcellular location">
    <subcellularLocation>
        <location evidence="2">Cytoplasm</location>
        <location evidence="2">Cytosol</location>
    </subcellularLocation>
    <subcellularLocation>
        <location evidence="1">Nucleus</location>
    </subcellularLocation>
</comment>
<keyword evidence="4 8" id="KW-0853">WD repeat</keyword>
<evidence type="ECO:0000256" key="6">
    <source>
        <dbReference type="ARBA" id="ARBA00023089"/>
    </source>
</evidence>
<feature type="repeat" description="WD" evidence="8">
    <location>
        <begin position="401"/>
        <end position="441"/>
    </location>
</feature>
<dbReference type="PANTHER" id="PTHR45389:SF1">
    <property type="entry name" value="WD REPEAT-CONTAINING PROTEIN RUP1"/>
    <property type="match status" value="1"/>
</dbReference>
<feature type="compositionally biased region" description="Acidic residues" evidence="9">
    <location>
        <begin position="108"/>
        <end position="119"/>
    </location>
</feature>
<dbReference type="GO" id="GO:0010224">
    <property type="term" value="P:response to UV-B"/>
    <property type="evidence" value="ECO:0000318"/>
    <property type="project" value="GO_Central"/>
</dbReference>
<evidence type="ECO:0000256" key="7">
    <source>
        <dbReference type="ARBA" id="ARBA00023242"/>
    </source>
</evidence>
<evidence type="ECO:0000256" key="4">
    <source>
        <dbReference type="ARBA" id="ARBA00022574"/>
    </source>
</evidence>
<keyword evidence="5" id="KW-0677">Repeat</keyword>
<feature type="compositionally biased region" description="Basic and acidic residues" evidence="9">
    <location>
        <begin position="153"/>
        <end position="168"/>
    </location>
</feature>
<evidence type="ECO:0000256" key="3">
    <source>
        <dbReference type="ARBA" id="ARBA00022490"/>
    </source>
</evidence>
<dbReference type="OMA" id="RVWSMDY"/>
<dbReference type="GO" id="GO:0005634">
    <property type="term" value="C:nucleus"/>
    <property type="evidence" value="ECO:0007669"/>
    <property type="project" value="UniProtKB-SubCell"/>
</dbReference>
<evidence type="ECO:0000256" key="2">
    <source>
        <dbReference type="ARBA" id="ARBA00004514"/>
    </source>
</evidence>
<keyword evidence="6" id="KW-0287">Flowering</keyword>
<sequence>MATSCQATSCQATTYPRVALKGYQSRVGPKRKLSELGGSIVYPQTILMQSFDWSKAPQPSDHIISARACTSIASYVWAMNSLLQPQKSQEITRNEEEEAAAAAAAAEKEEEEEEEEEEEDQRKENQENIERRGVQDQELAIAPQLELPQEEEDQRKEKQENIERREGQDQELNVAPRLDPPQEEEERARCEWDFHLSAVVSTAAASSSDTLGVIEFDSPGALIATGGIARKIRIYSLSSLVSQESDQTTTAFSEHSSACSYYICTPAKLSSLRWRPGSGSRVIGSGDYDGVITEYDLERRVPVFERDEHGGRRVWSVDYSSSGPAVGASGSDDGTMQLWDPRCSDSGGCLSTVRPGEVGRSTAVCSVEFSPFDSTTVAVGCADRRAYTYDLRNMSGPVRVFDGHAKAVTYAKFLGAQALVSASIDSCLKLWNVADACVVRTYRGHVNARNFVGLSVWRDGGLIACGSESDQVFVYDAKWGEPIWAHRFERGFVSSVCWRQAGSDRCTLVAGGSDGVLQLFVGTRKASSSRG</sequence>
<dbReference type="Gene3D" id="2.130.10.10">
    <property type="entry name" value="YVTN repeat-like/Quinoprotein amine dehydrogenase"/>
    <property type="match status" value="1"/>
</dbReference>
<dbReference type="PANTHER" id="PTHR45389">
    <property type="entry name" value="WD REPEAT-CONTAINING PROTEIN RUP1"/>
    <property type="match status" value="1"/>
</dbReference>
<dbReference type="PROSITE" id="PS00678">
    <property type="entry name" value="WD_REPEATS_1"/>
    <property type="match status" value="1"/>
</dbReference>
<dbReference type="Pfam" id="PF00400">
    <property type="entry name" value="WD40"/>
    <property type="match status" value="2"/>
</dbReference>
<dbReference type="GO" id="GO:0009908">
    <property type="term" value="P:flower development"/>
    <property type="evidence" value="ECO:0007669"/>
    <property type="project" value="UniProtKB-KW"/>
</dbReference>
<dbReference type="InterPro" id="IPR019775">
    <property type="entry name" value="WD40_repeat_CS"/>
</dbReference>
<evidence type="ECO:0000256" key="5">
    <source>
        <dbReference type="ARBA" id="ARBA00022737"/>
    </source>
</evidence>
<dbReference type="GO" id="GO:0005829">
    <property type="term" value="C:cytosol"/>
    <property type="evidence" value="ECO:0007669"/>
    <property type="project" value="UniProtKB-SubCell"/>
</dbReference>
<dbReference type="InterPro" id="IPR036322">
    <property type="entry name" value="WD40_repeat_dom_sf"/>
</dbReference>
<reference evidence="10" key="1">
    <citation type="submission" date="2013-07" db="EMBL/GenBank/DDBJ databases">
        <title>The genome of Eucalyptus grandis.</title>
        <authorList>
            <person name="Schmutz J."/>
            <person name="Hayes R."/>
            <person name="Myburg A."/>
            <person name="Tuskan G."/>
            <person name="Grattapaglia D."/>
            <person name="Rokhsar D.S."/>
        </authorList>
    </citation>
    <scope>NUCLEOTIDE SEQUENCE</scope>
    <source>
        <tissue evidence="10">Leaf extractions</tissue>
    </source>
</reference>
<dbReference type="InParanoid" id="A0A058ZXB7"/>
<dbReference type="EMBL" id="KK198763">
    <property type="protein sequence ID" value="KCW46417.1"/>
    <property type="molecule type" value="Genomic_DNA"/>
</dbReference>
<gene>
    <name evidence="10" type="ORF">EUGRSUZ_K00249</name>
</gene>
<dbReference type="GO" id="GO:0043254">
    <property type="term" value="P:regulation of protein-containing complex assembly"/>
    <property type="evidence" value="ECO:0007669"/>
    <property type="project" value="UniProtKB-ARBA"/>
</dbReference>
<dbReference type="PROSITE" id="PS50082">
    <property type="entry name" value="WD_REPEATS_2"/>
    <property type="match status" value="1"/>
</dbReference>
<proteinExistence type="predicted"/>
<dbReference type="InterPro" id="IPR044616">
    <property type="entry name" value="RUP1/2"/>
</dbReference>
<dbReference type="InterPro" id="IPR015943">
    <property type="entry name" value="WD40/YVTN_repeat-like_dom_sf"/>
</dbReference>
<evidence type="ECO:0000313" key="10">
    <source>
        <dbReference type="EMBL" id="KCW46417.1"/>
    </source>
</evidence>
<dbReference type="FunCoup" id="A0A058ZXB7">
    <property type="interactions" value="191"/>
</dbReference>
<dbReference type="STRING" id="71139.A0A058ZXB7"/>
<dbReference type="SMART" id="SM00320">
    <property type="entry name" value="WD40"/>
    <property type="match status" value="7"/>
</dbReference>
<dbReference type="AlphaFoldDB" id="A0A058ZXB7"/>
<evidence type="ECO:0000256" key="8">
    <source>
        <dbReference type="PROSITE-ProRule" id="PRU00221"/>
    </source>
</evidence>
<name>A0A058ZXB7_EUCGR</name>
<feature type="compositionally biased region" description="Basic and acidic residues" evidence="9">
    <location>
        <begin position="120"/>
        <end position="135"/>
    </location>
</feature>
<dbReference type="eggNOG" id="ENOG502QVDX">
    <property type="taxonomic scope" value="Eukaryota"/>
</dbReference>
<dbReference type="SUPFAM" id="SSF50978">
    <property type="entry name" value="WD40 repeat-like"/>
    <property type="match status" value="1"/>
</dbReference>
<protein>
    <submittedName>
        <fullName evidence="10">Uncharacterized protein</fullName>
    </submittedName>
</protein>
<evidence type="ECO:0000256" key="1">
    <source>
        <dbReference type="ARBA" id="ARBA00004123"/>
    </source>
</evidence>
<organism evidence="10">
    <name type="scientific">Eucalyptus grandis</name>
    <name type="common">Flooded gum</name>
    <dbReference type="NCBI Taxonomy" id="71139"/>
    <lineage>
        <taxon>Eukaryota</taxon>
        <taxon>Viridiplantae</taxon>
        <taxon>Streptophyta</taxon>
        <taxon>Embryophyta</taxon>
        <taxon>Tracheophyta</taxon>
        <taxon>Spermatophyta</taxon>
        <taxon>Magnoliopsida</taxon>
        <taxon>eudicotyledons</taxon>
        <taxon>Gunneridae</taxon>
        <taxon>Pentapetalae</taxon>
        <taxon>rosids</taxon>
        <taxon>malvids</taxon>
        <taxon>Myrtales</taxon>
        <taxon>Myrtaceae</taxon>
        <taxon>Myrtoideae</taxon>
        <taxon>Eucalypteae</taxon>
        <taxon>Eucalyptus</taxon>
    </lineage>
</organism>
<feature type="region of interest" description="Disordered" evidence="9">
    <location>
        <begin position="88"/>
        <end position="188"/>
    </location>
</feature>
<keyword evidence="7" id="KW-0539">Nucleus</keyword>
<dbReference type="FunFam" id="2.130.10.10:FF:000853">
    <property type="entry name" value="WD repeat-containing protein RUP2"/>
    <property type="match status" value="1"/>
</dbReference>
<accession>A0A058ZXB7</accession>
<evidence type="ECO:0000256" key="9">
    <source>
        <dbReference type="SAM" id="MobiDB-lite"/>
    </source>
</evidence>
<dbReference type="InterPro" id="IPR001680">
    <property type="entry name" value="WD40_rpt"/>
</dbReference>